<evidence type="ECO:0000256" key="3">
    <source>
        <dbReference type="ARBA" id="ARBA00022578"/>
    </source>
</evidence>
<evidence type="ECO:0000313" key="7">
    <source>
        <dbReference type="EMBL" id="SHJ12361.1"/>
    </source>
</evidence>
<dbReference type="GO" id="GO:0006313">
    <property type="term" value="P:DNA transposition"/>
    <property type="evidence" value="ECO:0007669"/>
    <property type="project" value="UniProtKB-UniRule"/>
</dbReference>
<dbReference type="NCBIfam" id="NF033543">
    <property type="entry name" value="transpos_IS256"/>
    <property type="match status" value="1"/>
</dbReference>
<evidence type="ECO:0000256" key="6">
    <source>
        <dbReference type="RuleBase" id="RU365089"/>
    </source>
</evidence>
<dbReference type="InterPro" id="IPR001207">
    <property type="entry name" value="Transposase_mutator"/>
</dbReference>
<organism evidence="7 8">
    <name type="scientific">Lutispora thermophila DSM 19022</name>
    <dbReference type="NCBI Taxonomy" id="1122184"/>
    <lineage>
        <taxon>Bacteria</taxon>
        <taxon>Bacillati</taxon>
        <taxon>Bacillota</taxon>
        <taxon>Clostridia</taxon>
        <taxon>Lutisporales</taxon>
        <taxon>Lutisporaceae</taxon>
        <taxon>Lutispora</taxon>
    </lineage>
</organism>
<protein>
    <recommendedName>
        <fullName evidence="6">Mutator family transposase</fullName>
    </recommendedName>
</protein>
<evidence type="ECO:0000256" key="5">
    <source>
        <dbReference type="ARBA" id="ARBA00023172"/>
    </source>
</evidence>
<dbReference type="GO" id="GO:0004803">
    <property type="term" value="F:transposase activity"/>
    <property type="evidence" value="ECO:0007669"/>
    <property type="project" value="UniProtKB-UniRule"/>
</dbReference>
<comment type="similarity">
    <text evidence="2 6">Belongs to the transposase mutator family.</text>
</comment>
<reference evidence="7 8" key="1">
    <citation type="submission" date="2016-11" db="EMBL/GenBank/DDBJ databases">
        <authorList>
            <person name="Jaros S."/>
            <person name="Januszkiewicz K."/>
            <person name="Wedrychowicz H."/>
        </authorList>
    </citation>
    <scope>NUCLEOTIDE SEQUENCE [LARGE SCALE GENOMIC DNA]</scope>
    <source>
        <strain evidence="7 8">DSM 19022</strain>
    </source>
</reference>
<evidence type="ECO:0000256" key="4">
    <source>
        <dbReference type="ARBA" id="ARBA00023125"/>
    </source>
</evidence>
<accession>A0A1M6GQY1</accession>
<evidence type="ECO:0000256" key="1">
    <source>
        <dbReference type="ARBA" id="ARBA00002190"/>
    </source>
</evidence>
<proteinExistence type="inferred from homology"/>
<name>A0A1M6GQY1_9FIRM</name>
<evidence type="ECO:0000256" key="2">
    <source>
        <dbReference type="ARBA" id="ARBA00010961"/>
    </source>
</evidence>
<dbReference type="AlphaFoldDB" id="A0A1M6GQY1"/>
<dbReference type="Pfam" id="PF00872">
    <property type="entry name" value="Transposase_mut"/>
    <property type="match status" value="1"/>
</dbReference>
<dbReference type="STRING" id="1122184.SAMN02745176_02490"/>
<keyword evidence="6" id="KW-0814">Transposable element</keyword>
<dbReference type="GO" id="GO:0003677">
    <property type="term" value="F:DNA binding"/>
    <property type="evidence" value="ECO:0007669"/>
    <property type="project" value="UniProtKB-UniRule"/>
</dbReference>
<dbReference type="PANTHER" id="PTHR33217">
    <property type="entry name" value="TRANSPOSASE FOR INSERTION SEQUENCE ELEMENT IS1081"/>
    <property type="match status" value="1"/>
</dbReference>
<comment type="function">
    <text evidence="1 6">Required for the transposition of the insertion element.</text>
</comment>
<keyword evidence="3 6" id="KW-0815">Transposition</keyword>
<sequence length="272" mass="30856">MSVLPKEVIRELIREKNFSSADDILATLKEMFREVLQEALEAELDEKLGYSKYDAGTKQLKASENSRNGYSKKTIKSQLGEIELNILKDRDGEFEPQIIPKYQKNVTCIEEKVLALYASGMTTRDIHAQIQDLYGVEISPEMVSKITERILPMVQKWQSRPLEAIYPFIFMGAIDYKVREDKQIVNKAAYVVMGVNLDGYKDVLGIWIGGNETSKYWLGILNELKNRGVKDVLIFSVDGLNGFKEAIEAAFPQAKMYNPSTKVKPEICTLQG</sequence>
<keyword evidence="4 6" id="KW-0238">DNA-binding</keyword>
<dbReference type="EMBL" id="FQZS01000016">
    <property type="protein sequence ID" value="SHJ12361.1"/>
    <property type="molecule type" value="Genomic_DNA"/>
</dbReference>
<evidence type="ECO:0000313" key="8">
    <source>
        <dbReference type="Proteomes" id="UP000184442"/>
    </source>
</evidence>
<keyword evidence="5 6" id="KW-0233">DNA recombination</keyword>
<gene>
    <name evidence="7" type="ORF">SAMN02745176_02490</name>
</gene>
<keyword evidence="8" id="KW-1185">Reference proteome</keyword>
<dbReference type="PANTHER" id="PTHR33217:SF8">
    <property type="entry name" value="MUTATOR FAMILY TRANSPOSASE"/>
    <property type="match status" value="1"/>
</dbReference>
<dbReference type="Proteomes" id="UP000184442">
    <property type="component" value="Unassembled WGS sequence"/>
</dbReference>